<feature type="region of interest" description="Disordered" evidence="8">
    <location>
        <begin position="187"/>
        <end position="246"/>
    </location>
</feature>
<evidence type="ECO:0000256" key="4">
    <source>
        <dbReference type="ARBA" id="ARBA00022723"/>
    </source>
</evidence>
<keyword evidence="3" id="KW-0349">Heme</keyword>
<comment type="cofactor">
    <cofactor evidence="1">
        <name>heme</name>
        <dbReference type="ChEBI" id="CHEBI:30413"/>
    </cofactor>
</comment>
<evidence type="ECO:0000256" key="1">
    <source>
        <dbReference type="ARBA" id="ARBA00001971"/>
    </source>
</evidence>
<protein>
    <recommendedName>
        <fullName evidence="11">Cytochrome P450</fullName>
    </recommendedName>
</protein>
<keyword evidence="4" id="KW-0479">Metal-binding</keyword>
<evidence type="ECO:0000256" key="5">
    <source>
        <dbReference type="ARBA" id="ARBA00023002"/>
    </source>
</evidence>
<dbReference type="InterPro" id="IPR002397">
    <property type="entry name" value="Cyt_P450_B"/>
</dbReference>
<reference evidence="10" key="1">
    <citation type="journal article" date="2019" name="Int. J. Syst. Evol. Microbiol.">
        <title>The Global Catalogue of Microorganisms (GCM) 10K type strain sequencing project: providing services to taxonomists for standard genome sequencing and annotation.</title>
        <authorList>
            <consortium name="The Broad Institute Genomics Platform"/>
            <consortium name="The Broad Institute Genome Sequencing Center for Infectious Disease"/>
            <person name="Wu L."/>
            <person name="Ma J."/>
        </authorList>
    </citation>
    <scope>NUCLEOTIDE SEQUENCE [LARGE SCALE GENOMIC DNA]</scope>
    <source>
        <strain evidence="10">JCM 9687</strain>
    </source>
</reference>
<accession>A0ABP6RNC8</accession>
<dbReference type="Proteomes" id="UP001500483">
    <property type="component" value="Unassembled WGS sequence"/>
</dbReference>
<keyword evidence="7" id="KW-0503">Monooxygenase</keyword>
<feature type="compositionally biased region" description="Low complexity" evidence="8">
    <location>
        <begin position="192"/>
        <end position="227"/>
    </location>
</feature>
<dbReference type="InterPro" id="IPR036396">
    <property type="entry name" value="Cyt_P450_sf"/>
</dbReference>
<dbReference type="PANTHER" id="PTHR46696:SF5">
    <property type="entry name" value="CYTOCHROME P450 BJ-1"/>
    <property type="match status" value="1"/>
</dbReference>
<organism evidence="9 10">
    <name type="scientific">Saccharopolyspora gregorii</name>
    <dbReference type="NCBI Taxonomy" id="33914"/>
    <lineage>
        <taxon>Bacteria</taxon>
        <taxon>Bacillati</taxon>
        <taxon>Actinomycetota</taxon>
        <taxon>Actinomycetes</taxon>
        <taxon>Pseudonocardiales</taxon>
        <taxon>Pseudonocardiaceae</taxon>
        <taxon>Saccharopolyspora</taxon>
    </lineage>
</organism>
<sequence>MRADDTTCPVTGHATDPLPFPFPLPTALEPPPEWRRLQQECPVARVRTVIGEDALLLTRYEDVRAILADPRFTRRPLDGAEDGSFPNTIAQGEGHLRWRRLLSRSFTVKRMRALQPRIAGIAHELIDEMLRQGAPADLRTALGFPLPVYVICELLGVPAADRAKFAHWSDHMLNLTRYTEDEVRASGRSCGTTWPSTSAPSAPNPATTCSPSSPRSATPTTAGSPRPSSSPPAKPCSSPGTRPPPT</sequence>
<keyword evidence="6" id="KW-0408">Iron</keyword>
<comment type="caution">
    <text evidence="9">The sequence shown here is derived from an EMBL/GenBank/DDBJ whole genome shotgun (WGS) entry which is preliminary data.</text>
</comment>
<evidence type="ECO:0008006" key="11">
    <source>
        <dbReference type="Google" id="ProtNLM"/>
    </source>
</evidence>
<evidence type="ECO:0000256" key="7">
    <source>
        <dbReference type="ARBA" id="ARBA00023033"/>
    </source>
</evidence>
<evidence type="ECO:0000256" key="2">
    <source>
        <dbReference type="ARBA" id="ARBA00010617"/>
    </source>
</evidence>
<evidence type="ECO:0000313" key="9">
    <source>
        <dbReference type="EMBL" id="GAA3356373.1"/>
    </source>
</evidence>
<evidence type="ECO:0000256" key="6">
    <source>
        <dbReference type="ARBA" id="ARBA00023004"/>
    </source>
</evidence>
<evidence type="ECO:0000313" key="10">
    <source>
        <dbReference type="Proteomes" id="UP001500483"/>
    </source>
</evidence>
<name>A0ABP6RNC8_9PSEU</name>
<dbReference type="SUPFAM" id="SSF48264">
    <property type="entry name" value="Cytochrome P450"/>
    <property type="match status" value="1"/>
</dbReference>
<keyword evidence="10" id="KW-1185">Reference proteome</keyword>
<dbReference type="PANTHER" id="PTHR46696">
    <property type="entry name" value="P450, PUTATIVE (EUROFUNG)-RELATED"/>
    <property type="match status" value="1"/>
</dbReference>
<evidence type="ECO:0000256" key="3">
    <source>
        <dbReference type="ARBA" id="ARBA00022617"/>
    </source>
</evidence>
<dbReference type="PRINTS" id="PR00359">
    <property type="entry name" value="BP450"/>
</dbReference>
<dbReference type="Gene3D" id="1.10.630.10">
    <property type="entry name" value="Cytochrome P450"/>
    <property type="match status" value="1"/>
</dbReference>
<keyword evidence="5" id="KW-0560">Oxidoreductase</keyword>
<evidence type="ECO:0000256" key="8">
    <source>
        <dbReference type="SAM" id="MobiDB-lite"/>
    </source>
</evidence>
<proteinExistence type="inferred from homology"/>
<dbReference type="EMBL" id="BAAAYK010000038">
    <property type="protein sequence ID" value="GAA3356373.1"/>
    <property type="molecule type" value="Genomic_DNA"/>
</dbReference>
<gene>
    <name evidence="9" type="ORF">GCM10020366_20190</name>
</gene>
<comment type="similarity">
    <text evidence="2">Belongs to the cytochrome P450 family.</text>
</comment>